<dbReference type="AlphaFoldDB" id="A0A165SGX7"/>
<organism evidence="1 2">
    <name type="scientific">Daedalea quercina L-15889</name>
    <dbReference type="NCBI Taxonomy" id="1314783"/>
    <lineage>
        <taxon>Eukaryota</taxon>
        <taxon>Fungi</taxon>
        <taxon>Dikarya</taxon>
        <taxon>Basidiomycota</taxon>
        <taxon>Agaricomycotina</taxon>
        <taxon>Agaricomycetes</taxon>
        <taxon>Polyporales</taxon>
        <taxon>Fomitopsis</taxon>
    </lineage>
</organism>
<gene>
    <name evidence="1" type="ORF">DAEQUDRAFT_81008</name>
</gene>
<proteinExistence type="predicted"/>
<dbReference type="EMBL" id="KV429043">
    <property type="protein sequence ID" value="KZT71971.1"/>
    <property type="molecule type" value="Genomic_DNA"/>
</dbReference>
<protein>
    <submittedName>
        <fullName evidence="1">Uncharacterized protein</fullName>
    </submittedName>
</protein>
<evidence type="ECO:0000313" key="1">
    <source>
        <dbReference type="EMBL" id="KZT71971.1"/>
    </source>
</evidence>
<sequence length="166" mass="18678">MGGELRSCSSSGSSNSSSVHLRCRRNAFGEPLGLFCAYPPFISLVRLHDPLTEPMNSVSSQARSPTEMCRVDTAVEAIMADYRLGSDLLRNRKQPTSNHCVQWVVQMTRTKALFSGRKRPEVENALHPLSSPRLGRNRCDEPIINDWRRSTRYLLLVKHALIGRAQ</sequence>
<keyword evidence="2" id="KW-1185">Reference proteome</keyword>
<accession>A0A165SGX7</accession>
<dbReference type="Proteomes" id="UP000076727">
    <property type="component" value="Unassembled WGS sequence"/>
</dbReference>
<reference evidence="1 2" key="1">
    <citation type="journal article" date="2016" name="Mol. Biol. Evol.">
        <title>Comparative Genomics of Early-Diverging Mushroom-Forming Fungi Provides Insights into the Origins of Lignocellulose Decay Capabilities.</title>
        <authorList>
            <person name="Nagy L.G."/>
            <person name="Riley R."/>
            <person name="Tritt A."/>
            <person name="Adam C."/>
            <person name="Daum C."/>
            <person name="Floudas D."/>
            <person name="Sun H."/>
            <person name="Yadav J.S."/>
            <person name="Pangilinan J."/>
            <person name="Larsson K.H."/>
            <person name="Matsuura K."/>
            <person name="Barry K."/>
            <person name="Labutti K."/>
            <person name="Kuo R."/>
            <person name="Ohm R.A."/>
            <person name="Bhattacharya S.S."/>
            <person name="Shirouzu T."/>
            <person name="Yoshinaga Y."/>
            <person name="Martin F.M."/>
            <person name="Grigoriev I.V."/>
            <person name="Hibbett D.S."/>
        </authorList>
    </citation>
    <scope>NUCLEOTIDE SEQUENCE [LARGE SCALE GENOMIC DNA]</scope>
    <source>
        <strain evidence="1 2">L-15889</strain>
    </source>
</reference>
<evidence type="ECO:0000313" key="2">
    <source>
        <dbReference type="Proteomes" id="UP000076727"/>
    </source>
</evidence>
<name>A0A165SGX7_9APHY</name>